<evidence type="ECO:0000256" key="8">
    <source>
        <dbReference type="ARBA" id="ARBA00023239"/>
    </source>
</evidence>
<evidence type="ECO:0000256" key="7">
    <source>
        <dbReference type="ARBA" id="ARBA00023141"/>
    </source>
</evidence>
<evidence type="ECO:0000313" key="12">
    <source>
        <dbReference type="EMBL" id="VFQ91806.1"/>
    </source>
</evidence>
<dbReference type="HAMAP" id="MF_00133">
    <property type="entry name" value="Trp_synth_beta"/>
    <property type="match status" value="2"/>
</dbReference>
<keyword evidence="6 10" id="KW-0663">Pyridoxal phosphate</keyword>
<evidence type="ECO:0000256" key="1">
    <source>
        <dbReference type="ARBA" id="ARBA00001933"/>
    </source>
</evidence>
<dbReference type="SUPFAM" id="SSF53686">
    <property type="entry name" value="Tryptophan synthase beta subunit-like PLP-dependent enzymes"/>
    <property type="match status" value="2"/>
</dbReference>
<accession>A0A484MUF6</accession>
<keyword evidence="4 10" id="KW-0028">Amino-acid biosynthesis</keyword>
<organism evidence="12 13">
    <name type="scientific">Cuscuta campestris</name>
    <dbReference type="NCBI Taxonomy" id="132261"/>
    <lineage>
        <taxon>Eukaryota</taxon>
        <taxon>Viridiplantae</taxon>
        <taxon>Streptophyta</taxon>
        <taxon>Embryophyta</taxon>
        <taxon>Tracheophyta</taxon>
        <taxon>Spermatophyta</taxon>
        <taxon>Magnoliopsida</taxon>
        <taxon>eudicotyledons</taxon>
        <taxon>Gunneridae</taxon>
        <taxon>Pentapetalae</taxon>
        <taxon>asterids</taxon>
        <taxon>lamiids</taxon>
        <taxon>Solanales</taxon>
        <taxon>Convolvulaceae</taxon>
        <taxon>Cuscuteae</taxon>
        <taxon>Cuscuta</taxon>
        <taxon>Cuscuta subgen. Grammica</taxon>
        <taxon>Cuscuta sect. Cleistogrammica</taxon>
    </lineage>
</organism>
<dbReference type="CDD" id="cd06446">
    <property type="entry name" value="Trp-synth_B"/>
    <property type="match status" value="2"/>
</dbReference>
<dbReference type="Gene3D" id="3.40.50.1100">
    <property type="match status" value="4"/>
</dbReference>
<gene>
    <name evidence="12" type="ORF">CCAM_LOCUS33582</name>
</gene>
<evidence type="ECO:0000256" key="3">
    <source>
        <dbReference type="ARBA" id="ARBA00012043"/>
    </source>
</evidence>
<dbReference type="Proteomes" id="UP000595140">
    <property type="component" value="Unassembled WGS sequence"/>
</dbReference>
<evidence type="ECO:0000256" key="9">
    <source>
        <dbReference type="ARBA" id="ARBA00049047"/>
    </source>
</evidence>
<comment type="cofactor">
    <cofactor evidence="1 10">
        <name>pyridoxal 5'-phosphate</name>
        <dbReference type="ChEBI" id="CHEBI:597326"/>
    </cofactor>
</comment>
<evidence type="ECO:0000259" key="11">
    <source>
        <dbReference type="Pfam" id="PF00291"/>
    </source>
</evidence>
<dbReference type="UniPathway" id="UPA00035">
    <property type="reaction ID" value="UER00044"/>
</dbReference>
<dbReference type="InterPro" id="IPR036052">
    <property type="entry name" value="TrpB-like_PALP_sf"/>
</dbReference>
<feature type="domain" description="Tryptophan synthase beta chain-like PALP" evidence="11">
    <location>
        <begin position="112"/>
        <end position="438"/>
    </location>
</feature>
<dbReference type="GO" id="GO:0009570">
    <property type="term" value="C:chloroplast stroma"/>
    <property type="evidence" value="ECO:0007669"/>
    <property type="project" value="TreeGrafter"/>
</dbReference>
<dbReference type="InterPro" id="IPR023026">
    <property type="entry name" value="Trp_synth_beta/beta-like"/>
</dbReference>
<comment type="pathway">
    <text evidence="2 10">Amino-acid biosynthesis; L-tryptophan biosynthesis; L-tryptophan from chorismate: step 5/5.</text>
</comment>
<dbReference type="EMBL" id="OOIL02004480">
    <property type="protein sequence ID" value="VFQ91806.1"/>
    <property type="molecule type" value="Genomic_DNA"/>
</dbReference>
<dbReference type="PANTHER" id="PTHR48077">
    <property type="entry name" value="TRYPTOPHAN SYNTHASE-RELATED"/>
    <property type="match status" value="1"/>
</dbReference>
<feature type="domain" description="Tryptophan synthase beta chain-like PALP" evidence="11">
    <location>
        <begin position="616"/>
        <end position="942"/>
    </location>
</feature>
<evidence type="ECO:0000256" key="4">
    <source>
        <dbReference type="ARBA" id="ARBA00022605"/>
    </source>
</evidence>
<dbReference type="FunFam" id="3.40.50.1100:FF:000001">
    <property type="entry name" value="Tryptophan synthase beta chain"/>
    <property type="match status" value="2"/>
</dbReference>
<dbReference type="EC" id="4.2.1.20" evidence="3 10"/>
<sequence>MPNMAFSSATIKPPTPLLPKPHAAASSLHCLPRRLTGSVKERMAAGGEASEFGALQRPDSLGRFGKFGGRYVPETLIHALHELETAFRTLSNDHAFQKERDRILCDYVGRASPLYFAERLTEHYKRSNGEGPHIYLKREDLNHTGAYKINNAVAQALLAKHLGKKRIIAETGAGQHGVATASVCACFGLQCVIYMGARDMERQSLNVFRMRLLGAEVKPVHSGTATLKDATSEAIRDLVTNVETTYYLLGSVSGPHPYPMMVRDFHAVIGKETRKQALEKWGGKPDVLVACVGGGSNAMGLFHEFVDDKDVRLIGVEGAGFGLDSGKHAATLTKGEVGVLHGAMTYLLQDDDGQIVEPHSISAGLDYPGVGPEHSFLKDLKRAEYHSITDEEAFEAFMRVSRLEGIIPALETSHALAYLEKLCPTLPDGAKVVLNCSGRGDKDVHTAIKHLKMLLGAINDCYLVPTGILVCLIGVDLPNQFCCLGRGMPNMAFSSATIKPSTPLLPKPYAAASSSSLHRLPLRFTNRSAKAHPVFCSLAAGSVKERMAAAGEASEFGALQRPDSFGRFGKFGGKYVPETLMHALDELEAAFRTLSNDDAFQKELDGILCDYVGRASPLYFAERLTEHYKRSNGEGPHIYLKREDLNHTGAHKINNAVAQALLAKHLGKKRIIAETGAGQHGVATATVCARFGLQCVIYMGAQDMERQSLNVFRMRLLGAEVRPVHSGTATLKDATSEAIRDWVTNVETTHYILGSVAGPHPYPMMVRDFHAVIGKETRKQALEKWGGKPDVLVACVGGGSNAMGLFHEFVDDKDVRLIGVEAAGFGLDSGKHAATLSKGEVGVLHGAMSYLLQDDDGQIIEPHSISAGLDYPGVGPEHSFLKDLKRAEYHSITDEEALEAFTRLSRLEGIIPALETSHALAYLEKLCPTLPDGAKVVLNCSGRGDKDVHTAIKHLKV</sequence>
<dbReference type="FunFam" id="3.40.50.1100:FF:000004">
    <property type="entry name" value="Tryptophan synthase beta chain"/>
    <property type="match status" value="2"/>
</dbReference>
<keyword evidence="13" id="KW-1185">Reference proteome</keyword>
<protein>
    <recommendedName>
        <fullName evidence="3 10">Tryptophan synthase</fullName>
        <ecNumber evidence="3 10">4.2.1.20</ecNumber>
    </recommendedName>
</protein>
<dbReference type="InterPro" id="IPR006653">
    <property type="entry name" value="Trp_synth_b_CS"/>
</dbReference>
<proteinExistence type="inferred from homology"/>
<evidence type="ECO:0000256" key="2">
    <source>
        <dbReference type="ARBA" id="ARBA00004733"/>
    </source>
</evidence>
<reference evidence="12 13" key="1">
    <citation type="submission" date="2018-04" db="EMBL/GenBank/DDBJ databases">
        <authorList>
            <person name="Vogel A."/>
        </authorList>
    </citation>
    <scope>NUCLEOTIDE SEQUENCE [LARGE SCALE GENOMIC DNA]</scope>
</reference>
<dbReference type="OrthoDB" id="10050244at2759"/>
<dbReference type="GO" id="GO:0004834">
    <property type="term" value="F:tryptophan synthase activity"/>
    <property type="evidence" value="ECO:0007669"/>
    <property type="project" value="UniProtKB-EC"/>
</dbReference>
<evidence type="ECO:0000256" key="10">
    <source>
        <dbReference type="RuleBase" id="RU003663"/>
    </source>
</evidence>
<dbReference type="PANTHER" id="PTHR48077:SF3">
    <property type="entry name" value="TRYPTOPHAN SYNTHASE"/>
    <property type="match status" value="1"/>
</dbReference>
<dbReference type="Pfam" id="PF00291">
    <property type="entry name" value="PALP"/>
    <property type="match status" value="2"/>
</dbReference>
<keyword evidence="5 10" id="KW-0822">Tryptophan biosynthesis</keyword>
<name>A0A484MUF6_9ASTE</name>
<dbReference type="InterPro" id="IPR001926">
    <property type="entry name" value="TrpB-like_PALP"/>
</dbReference>
<comment type="catalytic activity">
    <reaction evidence="9 10">
        <text>(1S,2R)-1-C-(indol-3-yl)glycerol 3-phosphate + L-serine = D-glyceraldehyde 3-phosphate + L-tryptophan + H2O</text>
        <dbReference type="Rhea" id="RHEA:10532"/>
        <dbReference type="ChEBI" id="CHEBI:15377"/>
        <dbReference type="ChEBI" id="CHEBI:33384"/>
        <dbReference type="ChEBI" id="CHEBI:57912"/>
        <dbReference type="ChEBI" id="CHEBI:58866"/>
        <dbReference type="ChEBI" id="CHEBI:59776"/>
        <dbReference type="EC" id="4.2.1.20"/>
    </reaction>
</comment>
<dbReference type="NCBIfam" id="TIGR00263">
    <property type="entry name" value="trpB"/>
    <property type="match status" value="2"/>
</dbReference>
<evidence type="ECO:0000256" key="5">
    <source>
        <dbReference type="ARBA" id="ARBA00022822"/>
    </source>
</evidence>
<dbReference type="AlphaFoldDB" id="A0A484MUF6"/>
<evidence type="ECO:0000313" key="13">
    <source>
        <dbReference type="Proteomes" id="UP000595140"/>
    </source>
</evidence>
<keyword evidence="7 10" id="KW-0057">Aromatic amino acid biosynthesis</keyword>
<evidence type="ECO:0000256" key="6">
    <source>
        <dbReference type="ARBA" id="ARBA00022898"/>
    </source>
</evidence>
<keyword evidence="8 10" id="KW-0456">Lyase</keyword>
<dbReference type="PROSITE" id="PS00168">
    <property type="entry name" value="TRP_SYNTHASE_BETA"/>
    <property type="match status" value="1"/>
</dbReference>
<dbReference type="InterPro" id="IPR006654">
    <property type="entry name" value="Trp_synth_beta"/>
</dbReference>